<name>A0A401FNI4_9LACO</name>
<reference evidence="1 2" key="1">
    <citation type="submission" date="2017-11" db="EMBL/GenBank/DDBJ databases">
        <title>Draft Genome Sequence of Lactobacillus curieae NBRC 111893 isolated from Koso, a Japanese sugar-Vegetable Fermented Beverage.</title>
        <authorList>
            <person name="Chiou T.Y."/>
            <person name="Oshima K."/>
            <person name="Suda W."/>
            <person name="Hattori M."/>
            <person name="Takahashi T."/>
        </authorList>
    </citation>
    <scope>NUCLEOTIDE SEQUENCE [LARGE SCALE GENOMIC DNA]</scope>
    <source>
        <strain evidence="1 2">NBRC111893</strain>
    </source>
</reference>
<keyword evidence="2" id="KW-1185">Reference proteome</keyword>
<dbReference type="Gene3D" id="3.40.190.10">
    <property type="entry name" value="Periplasmic binding protein-like II"/>
    <property type="match status" value="2"/>
</dbReference>
<sequence>MYQDVTTGNSVACFEDQPVMQYAIRQGMKLKIVTKPANQGYYGFAVQKGKNKDLVKKIQFWTKKD</sequence>
<accession>A0A401FNI4</accession>
<organism evidence="1 2">
    <name type="scientific">Lentilactobacillus kosonis</name>
    <dbReference type="NCBI Taxonomy" id="2810561"/>
    <lineage>
        <taxon>Bacteria</taxon>
        <taxon>Bacillati</taxon>
        <taxon>Bacillota</taxon>
        <taxon>Bacilli</taxon>
        <taxon>Lactobacillales</taxon>
        <taxon>Lactobacillaceae</taxon>
        <taxon>Lentilactobacillus</taxon>
    </lineage>
</organism>
<dbReference type="EMBL" id="BEXA01000004">
    <property type="protein sequence ID" value="GAY73897.1"/>
    <property type="molecule type" value="Genomic_DNA"/>
</dbReference>
<comment type="caution">
    <text evidence="1">The sequence shown here is derived from an EMBL/GenBank/DDBJ whole genome shotgun (WGS) entry which is preliminary data.</text>
</comment>
<evidence type="ECO:0000313" key="2">
    <source>
        <dbReference type="Proteomes" id="UP000286974"/>
    </source>
</evidence>
<dbReference type="AlphaFoldDB" id="A0A401FNI4"/>
<proteinExistence type="predicted"/>
<dbReference type="SUPFAM" id="SSF53850">
    <property type="entry name" value="Periplasmic binding protein-like II"/>
    <property type="match status" value="1"/>
</dbReference>
<gene>
    <name evidence="1" type="ORF">NBRC111893_2043</name>
</gene>
<protein>
    <submittedName>
        <fullName evidence="1">Glutamine transport system permease protein GlnP</fullName>
    </submittedName>
</protein>
<evidence type="ECO:0000313" key="1">
    <source>
        <dbReference type="EMBL" id="GAY73897.1"/>
    </source>
</evidence>
<dbReference type="Proteomes" id="UP000286974">
    <property type="component" value="Unassembled WGS sequence"/>
</dbReference>